<dbReference type="GO" id="GO:0000455">
    <property type="term" value="P:enzyme-directed rRNA pseudouridine synthesis"/>
    <property type="evidence" value="ECO:0007669"/>
    <property type="project" value="TreeGrafter"/>
</dbReference>
<dbReference type="CDD" id="cd02869">
    <property type="entry name" value="PseudoU_synth_RluA_like"/>
    <property type="match status" value="1"/>
</dbReference>
<dbReference type="Gene3D" id="3.30.2350.10">
    <property type="entry name" value="Pseudouridine synthase"/>
    <property type="match status" value="1"/>
</dbReference>
<evidence type="ECO:0000259" key="1">
    <source>
        <dbReference type="Pfam" id="PF00849"/>
    </source>
</evidence>
<feature type="domain" description="Pseudouridine synthase RsuA/RluA-like" evidence="1">
    <location>
        <begin position="15"/>
        <end position="195"/>
    </location>
</feature>
<dbReference type="InterPro" id="IPR020103">
    <property type="entry name" value="PsdUridine_synth_cat_dom_sf"/>
</dbReference>
<dbReference type="InterPro" id="IPR006145">
    <property type="entry name" value="PsdUridine_synth_RsuA/RluA"/>
</dbReference>
<reference evidence="2 3" key="1">
    <citation type="journal article" date="2016" name="Nat. Commun.">
        <title>Thousands of microbial genomes shed light on interconnected biogeochemical processes in an aquifer system.</title>
        <authorList>
            <person name="Anantharaman K."/>
            <person name="Brown C.T."/>
            <person name="Hug L.A."/>
            <person name="Sharon I."/>
            <person name="Castelle C.J."/>
            <person name="Probst A.J."/>
            <person name="Thomas B.C."/>
            <person name="Singh A."/>
            <person name="Wilkins M.J."/>
            <person name="Karaoz U."/>
            <person name="Brodie E.L."/>
            <person name="Williams K.H."/>
            <person name="Hubbard S.S."/>
            <person name="Banfield J.F."/>
        </authorList>
    </citation>
    <scope>NUCLEOTIDE SEQUENCE [LARGE SCALE GENOMIC DNA]</scope>
</reference>
<sequence length="254" mass="28304">MSYKSSVEILYEDENFLAVNKPAGMLVHGVKGKHEKTEPNLVDWVIENRPEIKNVGDAQPHTGQAGADRPGIVHRLDRQTSGVMLIAKNQEYFSYLKNLFQTKEIKKIYLAIVHGTLTGEGRIDKPIGLKDGSVKRTVHVIARNTKMIREAVTLYKAVKPLDIKLKGAKDVAEFTLVELTPLTGRTHQIRVHMASIGHPVLGDELYGGKNDKLPRHYLHADSIEFSTISGKRIKLSAALPEDFQGLVDQNGQVR</sequence>
<evidence type="ECO:0000313" key="2">
    <source>
        <dbReference type="EMBL" id="OGE84681.1"/>
    </source>
</evidence>
<dbReference type="Proteomes" id="UP000176339">
    <property type="component" value="Unassembled WGS sequence"/>
</dbReference>
<dbReference type="GO" id="GO:0003723">
    <property type="term" value="F:RNA binding"/>
    <property type="evidence" value="ECO:0007669"/>
    <property type="project" value="InterPro"/>
</dbReference>
<proteinExistence type="predicted"/>
<gene>
    <name evidence="2" type="ORF">A2846_04130</name>
</gene>
<dbReference type="GO" id="GO:0009982">
    <property type="term" value="F:pseudouridine synthase activity"/>
    <property type="evidence" value="ECO:0007669"/>
    <property type="project" value="InterPro"/>
</dbReference>
<dbReference type="EMBL" id="MFEN01000001">
    <property type="protein sequence ID" value="OGE84681.1"/>
    <property type="molecule type" value="Genomic_DNA"/>
</dbReference>
<dbReference type="PROSITE" id="PS01129">
    <property type="entry name" value="PSI_RLU"/>
    <property type="match status" value="1"/>
</dbReference>
<dbReference type="InterPro" id="IPR050188">
    <property type="entry name" value="RluA_PseudoU_synthase"/>
</dbReference>
<dbReference type="InterPro" id="IPR006224">
    <property type="entry name" value="PsdUridine_synth_RluA-like_CS"/>
</dbReference>
<accession>A0A1F5P456</accession>
<dbReference type="GO" id="GO:0140098">
    <property type="term" value="F:catalytic activity, acting on RNA"/>
    <property type="evidence" value="ECO:0007669"/>
    <property type="project" value="UniProtKB-ARBA"/>
</dbReference>
<comment type="caution">
    <text evidence="2">The sequence shown here is derived from an EMBL/GenBank/DDBJ whole genome shotgun (WGS) entry which is preliminary data.</text>
</comment>
<dbReference type="PANTHER" id="PTHR21600:SF86">
    <property type="entry name" value="PSEUDOURIDINE SYNTHASE RSUA_RLUA-LIKE DOMAIN-CONTAINING PROTEIN"/>
    <property type="match status" value="1"/>
</dbReference>
<dbReference type="PANTHER" id="PTHR21600">
    <property type="entry name" value="MITOCHONDRIAL RNA PSEUDOURIDINE SYNTHASE"/>
    <property type="match status" value="1"/>
</dbReference>
<dbReference type="Pfam" id="PF00849">
    <property type="entry name" value="PseudoU_synth_2"/>
    <property type="match status" value="1"/>
</dbReference>
<dbReference type="AlphaFoldDB" id="A0A1F5P456"/>
<dbReference type="SUPFAM" id="SSF55120">
    <property type="entry name" value="Pseudouridine synthase"/>
    <property type="match status" value="1"/>
</dbReference>
<name>A0A1F5P456_9BACT</name>
<protein>
    <recommendedName>
        <fullName evidence="1">Pseudouridine synthase RsuA/RluA-like domain-containing protein</fullName>
    </recommendedName>
</protein>
<evidence type="ECO:0000313" key="3">
    <source>
        <dbReference type="Proteomes" id="UP000176339"/>
    </source>
</evidence>
<organism evidence="2 3">
    <name type="scientific">Candidatus Doudnabacteria bacterium RIFCSPHIGHO2_01_FULL_49_9</name>
    <dbReference type="NCBI Taxonomy" id="1817827"/>
    <lineage>
        <taxon>Bacteria</taxon>
        <taxon>Candidatus Doudnaibacteriota</taxon>
    </lineage>
</organism>